<proteinExistence type="predicted"/>
<protein>
    <recommendedName>
        <fullName evidence="1">F-box domain-containing protein</fullName>
    </recommendedName>
</protein>
<evidence type="ECO:0000259" key="1">
    <source>
        <dbReference type="PROSITE" id="PS50181"/>
    </source>
</evidence>
<gene>
    <name evidence="2" type="ORF">AAE3_LOCUS998</name>
</gene>
<dbReference type="CDD" id="cd09917">
    <property type="entry name" value="F-box_SF"/>
    <property type="match status" value="1"/>
</dbReference>
<name>A0A8S0WJD7_CYCAE</name>
<dbReference type="Pfam" id="PF12937">
    <property type="entry name" value="F-box-like"/>
    <property type="match status" value="1"/>
</dbReference>
<accession>A0A8S0WJD7</accession>
<comment type="caution">
    <text evidence="2">The sequence shown here is derived from an EMBL/GenBank/DDBJ whole genome shotgun (WGS) entry which is preliminary data.</text>
</comment>
<dbReference type="Proteomes" id="UP000467700">
    <property type="component" value="Unassembled WGS sequence"/>
</dbReference>
<keyword evidence="3" id="KW-1185">Reference proteome</keyword>
<dbReference type="AlphaFoldDB" id="A0A8S0WJD7"/>
<evidence type="ECO:0000313" key="3">
    <source>
        <dbReference type="Proteomes" id="UP000467700"/>
    </source>
</evidence>
<dbReference type="SUPFAM" id="SSF81383">
    <property type="entry name" value="F-box domain"/>
    <property type="match status" value="1"/>
</dbReference>
<dbReference type="PROSITE" id="PS50181">
    <property type="entry name" value="FBOX"/>
    <property type="match status" value="1"/>
</dbReference>
<dbReference type="OrthoDB" id="3174109at2759"/>
<dbReference type="InterPro" id="IPR036047">
    <property type="entry name" value="F-box-like_dom_sf"/>
</dbReference>
<evidence type="ECO:0000313" key="2">
    <source>
        <dbReference type="EMBL" id="CAA7258628.1"/>
    </source>
</evidence>
<feature type="domain" description="F-box" evidence="1">
    <location>
        <begin position="56"/>
        <end position="102"/>
    </location>
</feature>
<dbReference type="Gene3D" id="1.20.1280.50">
    <property type="match status" value="1"/>
</dbReference>
<reference evidence="2 3" key="1">
    <citation type="submission" date="2020-01" db="EMBL/GenBank/DDBJ databases">
        <authorList>
            <person name="Gupta K D."/>
        </authorList>
    </citation>
    <scope>NUCLEOTIDE SEQUENCE [LARGE SCALE GENOMIC DNA]</scope>
</reference>
<sequence>MCSQLWPRLASTGSHLRLFLYTPIQAAMPSTPLKSPATRLATRSPKKETDFFKSENVLYAKLPFELYIRIFEHLEFWEILRCMRVCSLFKKLITETASLQYIIELAVDTLRNEPNCILPSTLRLEKLKKHREAHRQLKYNREIRIPVEREGLWELCGGVLAQNIEDGKLIFHQFPSDLRSIEERTWTVDEKFGFTVRDFAMDPSQDLLVLVENADWSLPDEKLETRLHLRSLSTGKKHPLVPKPGFLSLAGTIRDEQVSYIVQVFGTAVSLFIEADEYSELAIWDWKSGRRLFVLASDHLYAFTMLSEDWVLLCVTNDLFDPLLATVDFRQESPERQDTDQIKLIHKFHYPEQPINLPFRDAVIRADPGPLPKPGNTSGDTPFSQDPREFIIVVQMMFYDDNRMPFEDPDEDRKEFLHFIPAHYLLSLSKENTPSPASNFRWKRWAPIETRLLDFWGSPSATWVCYVYGTRYAFLAADAEKPGLMVNVCDFNQLAIGRDSGGTTMSSGNLVKKTKTVTDAQGIFRKSVHTRLPFWYRTLHIADAHDHCSVLCSEDALILVDEECGEYRIFVF</sequence>
<dbReference type="EMBL" id="CACVBS010000002">
    <property type="protein sequence ID" value="CAA7258628.1"/>
    <property type="molecule type" value="Genomic_DNA"/>
</dbReference>
<organism evidence="2 3">
    <name type="scientific">Cyclocybe aegerita</name>
    <name type="common">Black poplar mushroom</name>
    <name type="synonym">Agrocybe aegerita</name>
    <dbReference type="NCBI Taxonomy" id="1973307"/>
    <lineage>
        <taxon>Eukaryota</taxon>
        <taxon>Fungi</taxon>
        <taxon>Dikarya</taxon>
        <taxon>Basidiomycota</taxon>
        <taxon>Agaricomycotina</taxon>
        <taxon>Agaricomycetes</taxon>
        <taxon>Agaricomycetidae</taxon>
        <taxon>Agaricales</taxon>
        <taxon>Agaricineae</taxon>
        <taxon>Bolbitiaceae</taxon>
        <taxon>Cyclocybe</taxon>
    </lineage>
</organism>
<dbReference type="InterPro" id="IPR001810">
    <property type="entry name" value="F-box_dom"/>
</dbReference>
<dbReference type="SMART" id="SM00256">
    <property type="entry name" value="FBOX"/>
    <property type="match status" value="1"/>
</dbReference>